<accession>A0A0H4WTT6</accession>
<dbReference type="InterPro" id="IPR050708">
    <property type="entry name" value="T6SS_VgrG/RHS"/>
</dbReference>
<dbReference type="EMBL" id="CP012109">
    <property type="protein sequence ID" value="AKQ66214.1"/>
    <property type="molecule type" value="Genomic_DNA"/>
</dbReference>
<organism evidence="3 4">
    <name type="scientific">Pseudomyxococcus hansupus</name>
    <dbReference type="NCBI Taxonomy" id="1297742"/>
    <lineage>
        <taxon>Bacteria</taxon>
        <taxon>Pseudomonadati</taxon>
        <taxon>Myxococcota</taxon>
        <taxon>Myxococcia</taxon>
        <taxon>Myxococcales</taxon>
        <taxon>Cystobacterineae</taxon>
        <taxon>Myxococcaceae</taxon>
        <taxon>Pseudomyxococcus</taxon>
    </lineage>
</organism>
<dbReference type="InterPro" id="IPR013783">
    <property type="entry name" value="Ig-like_fold"/>
</dbReference>
<proteinExistence type="predicted"/>
<evidence type="ECO:0000313" key="4">
    <source>
        <dbReference type="Proteomes" id="UP000009026"/>
    </source>
</evidence>
<dbReference type="NCBIfam" id="TIGR03696">
    <property type="entry name" value="Rhs_assc_core"/>
    <property type="match status" value="1"/>
</dbReference>
<dbReference type="PANTHER" id="PTHR32305:SF15">
    <property type="entry name" value="PROTEIN RHSA-RELATED"/>
    <property type="match status" value="1"/>
</dbReference>
<feature type="region of interest" description="Disordered" evidence="1">
    <location>
        <begin position="2024"/>
        <end position="2064"/>
    </location>
</feature>
<dbReference type="InterPro" id="IPR022385">
    <property type="entry name" value="Rhs_assc_core"/>
</dbReference>
<dbReference type="Gene3D" id="2.180.10.10">
    <property type="entry name" value="RHS repeat-associated core"/>
    <property type="match status" value="3"/>
</dbReference>
<evidence type="ECO:0000256" key="1">
    <source>
        <dbReference type="SAM" id="MobiDB-lite"/>
    </source>
</evidence>
<dbReference type="KEGG" id="mym:A176_003126"/>
<dbReference type="Gene3D" id="2.60.40.10">
    <property type="entry name" value="Immunoglobulins"/>
    <property type="match status" value="7"/>
</dbReference>
<protein>
    <submittedName>
        <fullName evidence="3">NHL repeat domain protein</fullName>
    </submittedName>
</protein>
<feature type="domain" description="DUF6531" evidence="2">
    <location>
        <begin position="2536"/>
        <end position="2591"/>
    </location>
</feature>
<dbReference type="Pfam" id="PF20148">
    <property type="entry name" value="DUF6531"/>
    <property type="match status" value="1"/>
</dbReference>
<evidence type="ECO:0000313" key="3">
    <source>
        <dbReference type="EMBL" id="AKQ66214.1"/>
    </source>
</evidence>
<dbReference type="PATRIC" id="fig|1297742.4.peg.3154"/>
<dbReference type="eggNOG" id="COG1372">
    <property type="taxonomic scope" value="Bacteria"/>
</dbReference>
<dbReference type="eggNOG" id="COG3209">
    <property type="taxonomic scope" value="Bacteria"/>
</dbReference>
<name>A0A0H4WTT6_9BACT</name>
<dbReference type="PANTHER" id="PTHR32305">
    <property type="match status" value="1"/>
</dbReference>
<feature type="compositionally biased region" description="Basic residues" evidence="1">
    <location>
        <begin position="1"/>
        <end position="14"/>
    </location>
</feature>
<keyword evidence="4" id="KW-1185">Reference proteome</keyword>
<dbReference type="CDD" id="cd12871">
    <property type="entry name" value="Bacuni_01323_like"/>
    <property type="match status" value="1"/>
</dbReference>
<dbReference type="InterPro" id="IPR045351">
    <property type="entry name" value="DUF6531"/>
</dbReference>
<feature type="region of interest" description="Disordered" evidence="1">
    <location>
        <begin position="1815"/>
        <end position="1836"/>
    </location>
</feature>
<feature type="region of interest" description="Disordered" evidence="1">
    <location>
        <begin position="762"/>
        <end position="803"/>
    </location>
</feature>
<feature type="region of interest" description="Disordered" evidence="1">
    <location>
        <begin position="50"/>
        <end position="82"/>
    </location>
</feature>
<evidence type="ECO:0000259" key="2">
    <source>
        <dbReference type="Pfam" id="PF20148"/>
    </source>
</evidence>
<dbReference type="eggNOG" id="COG2911">
    <property type="taxonomic scope" value="Bacteria"/>
</dbReference>
<gene>
    <name evidence="3" type="ORF">A176_003126</name>
</gene>
<dbReference type="SUPFAM" id="SSF49464">
    <property type="entry name" value="Carboxypeptidase regulatory domain-like"/>
    <property type="match status" value="1"/>
</dbReference>
<reference evidence="3 4" key="1">
    <citation type="journal article" date="2016" name="PLoS ONE">
        <title>Complete Genome Sequence and Comparative Genomics of a Novel Myxobacterium Myxococcus hansupus.</title>
        <authorList>
            <person name="Sharma G."/>
            <person name="Narwani T."/>
            <person name="Subramanian S."/>
        </authorList>
    </citation>
    <scope>NUCLEOTIDE SEQUENCE [LARGE SCALE GENOMIC DNA]</scope>
    <source>
        <strain evidence="4">mixupus</strain>
    </source>
</reference>
<dbReference type="InterPro" id="IPR008969">
    <property type="entry name" value="CarboxyPept-like_regulatory"/>
</dbReference>
<dbReference type="Proteomes" id="UP000009026">
    <property type="component" value="Chromosome"/>
</dbReference>
<dbReference type="Pfam" id="PF09136">
    <property type="entry name" value="Glucodextran_B"/>
    <property type="match status" value="4"/>
</dbReference>
<dbReference type="STRING" id="1297742.A176_003126"/>
<sequence>MTARVGRRLGRHGRGMGEGATMSHGSHMHRSTSIGARDALPQAMCRHTVGGTPPSDRGGGCGTALGHVSPRGERFRNGSTKRGRRMSRLLQVLVLGLWVAACTQEARPTEAAATKAVSAAIQSADTAPTDVCADVVPVDHAPAWLAAPVESTGAPATASFTANAGEWGLLALQHGDGLGQGAAGTAEVFLDGQRVATASSGTALKAVPVWLSASNALEVRTTGGSMARASVAHINQLACTLLDVTVGHGRGAPARVTRSFHSAGAGAQGVLVVEAPSSGGLLGQVVLNERVVMRLTPQTGPVQPRILEVPLQAANTLKVELSGAPGPSVRVRVVDVDTLAPQFEVTSPEAGTLATASPWDVSGSAAHDVTRVEVNGVSATLTEGTWTASVPLTPGQNALVTTARDACGNVRRSCRAVVLDNQKPVITVSGGTEGQYVRGPVVLTFTVEDAHLDTVTATLDGVPFESGGTVTSEGPHVLTVSAVDRAGNSEEVQRNFTIDSVPPELVVQSPVSGHVTQEAQVELVAAVTELNVVASVSVGGQGLVHGGDGLWRRTVALAEGANRLVVTAMDAAGNASSSTVTVLRDSTPPRLVVTSPSEGARIGGTSVKVRGTATDTTPVVLTLNGAPVQVAPDGSFEVDHALAQGNNTLNLVVTDAINLSDSRTLHVRANSVAPTLSVTEPSSGTQTEERTVTVRGTASVADSEDSVTVLVSGSLAALSGDGSFVRTVQLSPGHQTLRIVAMDGYGLQAEQTLSVTRVVTQPDGGLADAGTDPDAGSSPDAGGEPQVDSGTPGGDAGTGSAAPVLRVDAPAPDAVLGGSSLAVIGQVEGGTLPLDVKINGVSATMMVRNFSQSLSLPEGEHTLNLVVTDAEGRSASTSRTVTVDRTAPSLVVTRPAASPITVSESPYLIQGTVGDTHLAGVTVQDVPVSVVGGSFSASVSLARGQTVVSVVASDRAGNQTRRELVLNVENAPPLITVLEPASGSEAASATVRVRARVVAFAALSEVRIGTGLASEASPGIYTAELPLALGENTLTVTATDVRGFTGTNSVTVFYRDPATEPLVVTGVQPERGATSVKTDSLISVSFNKAATLESVLEGFRVLHRGVPLPGGHSLAPGGQTATFIARAPLPESELLEVRVAGVVAAVGPGQSGEFRSELTVRRPLTRLRGFVMDDSFQPLPGARVVLEASGETVRTGTDGNWALSTHLSGPQVVRYEGGTTPEGRPLPTVRRLLTIPSEEETIDSPIALTAVDTDSAVRVDTTAALHADFSSRHEGLVLDGFPSGAVETLLFEDGQTQGAVTATRLETVTLPIKLESYSTPTAVWQIGPAGLRVQKPLLLQFPNVTAKSAGHYAVVLAHEPRNHTLARMGLARVSEDGRFVRTETPLDVRSVEVIGYMMLTDEQDTIVERALASMGGQGTSPDDGGVQGSLFPGRLPSRPMGPLWKQTLDALIGEAHAQFFLGPQVYAPLDSSIQNQVPATIVGALRAPEDRQIHVNLSEATRAFIAVPRHVTLPYRLPVSMQVTRVSAGISAGRIDAFLFAKKEGGADIAPPAGEVWATSSNHDTQTEVSLTGNIELSQGTTYVSLVGRMGSERRTYVLRVQTVPVETDGGTSVDAGPETDAGSGAGSHRLVFTLDEEITAGAAEMHSVVRFPGMKVTVTGPGPMMSSVTGPTGEYGIPVSVAPGDGMGIACADVPLGSRPLLGRDTATGAPVVQSIVTASYPTCSPMFEASAGRQTRADILVDARLLHGALHFVDREGRPLRHDCEANASSEYSPDAGAFISVANAEIAQTEVHFFREEDLTRPVAQFTVGVPDTECSPAPQGQMNPQGSYARVRMGPTTPFRRVIRERCRELNPVLIQDPSAPAPGSLSESDRAFYETECRDNHTNFLRLTAGERLVVVAVNHATGHTGMTRLAVPPLSKKQLDAEGRCAADEELGPLTVTEFGQTVKLSRCSVAQLGIEAPVFLFPPEIDVRIWRSAMAAGLNQASPPSLVRHGGAATTRDTYVHLDTHWRVRTMAPVEWRDDDGGVRSSPLDAGLPPDRVDGGVSPCSTDGGTDGGSNPDCIPNVLRDVGVSGVLLETCSEYGAGAAASATKQAACLRSQDLQDVPAGVPPLAGRVVRVTNSAMEQPEVTQFGVVPGRGSAALQAAMQVEGPGGERITVGSLPRANYYLHVVGHQVFPRDLDGDGHLTPSERNSRPPDFTEQVGANLAGMPARAVGLKNVYTNLDPDGFRVLRYDRDREHEFRVLQLVNPQVYAQGSVGQREVLAGSPIADIDDLSYHFLSTLLEPLDEGRAGTLSGDYVVRFGSDHYGVECDISFAQGALVGTCDNEFIEDVLAANDILYMELYASGNAENVLYRFNLMGIAPRVDLLKAGSSFTAQRSVEVDSEGRAVTDRPISAPAVARFALEPSVIQRGRVKVCTSEACAGDTLVKQADVELLVGIGVYQIQGESGPAAQSFEQLDETGLNAARFFQLPLPSNLVAMPKSGAEEKSFFLVQEIVTPEPRRLVQRLGRPRGSFDGGHARAPGQATIQGINVADGHLSFEHEDFAVPQMAEVVRFARTYNNQSSRVGTTGAGWTHNYEGYVQEEKLGRYTVVIAGQAYDVPLCGAIDEVESTAVDCITDRSHGLDVKLVKRNGLNVVEVKTPDGFVYEFGTVARGSPRKLRRRWLLDRFHDGRGRANDEGWTNLTYRPEDTLLATVERNPGKLRLDFGYAPIDVADTATAYRLRTLSRNQGFQLLKSVELLRKSDNVVLHSLDIGHDARGNLTRVTRVSAPLPIAGGEATSNATQSWEYTYVPLPEGLSSGNELWLASNEVATAKFLLSPPSGGDRKIQWQATYGRSMQTAAYAHLHAREVVTSVHGTGMPAPGWQITALTTDTRSIRRPDGVEVTLQLNPYGNTSMVQVPDLGPSTMAWGSDTRGGPVQLDLSVTPMGQSIKHNYNERLQANGTVFTAAPQNSIPVPGLADPTDLSSVKERQVESGRATNTSLLIGDNRYATVLTPRSASGDSMGVTVGVFSVDKPEGDIAFTTSQTPDPDGVVVEGTDPAGNAITVSGHETHPLGLPTRMTVSHPQHGSSSTTGGLLQYTVVYGYDALGNRISEFNEATGARVDVAYDATGRVLKNTVAGQPAQAWSYEYELDDDELTVTESLPLGHWGERTQTRKTVIEGGLKREETVHFGRDNAPATTRYTGYVGTQLRSFQDARGKVHELDYDSAGRLKSELIDRVALYTYELDADGKATAVTDSNGLTTRIEHDALGRAVRWAYESKFPETGCTGDCNFSDVETVVLSASGAVVRRTFGSLKDGATPKPHMFESTVDALGRERTRASSVDSHGGIRSQTEYDYAGRVTLQEDHVTGLRDTYEYADALGRLTRHQRTVQITDGTRTLTETFEYSDTPAGITTVIATRTLNGRDEASTRQEVRTYTTDTLGRVRTLLEHVDDQVALHSWVYDSLGRQVEYTDPSTFSRKSTWEYDAAGNLLMASVPSTGTTEFYHDEEGRIRTQVGPQSSAETKVEYDDWGRLRRRTQSLDPTNADGTQAEWSYEYRGGGVEKEFAPHGTTITRTRNARGLVEEEVWEQSPDNAHSYEARTVRTRYDGTWVKRQELTEGESLSVVSREAANGIDDRGRTRKETETWSSQGRAYQYETSTAWVARQSEVIDTWTWDGRGIGGRTVTTQFDSLGNAIQREQGTAIDKWDFYADGKPIWQLPFGFDAAVAARTWTYEASGRVKGMRFGQELTSYTYYQDGLPKAVTTPDQRVRTLTYNARGLLETEKYGRGTDVRSTRYAGYDNAGNLTELRHAADTPSETSAWTYGYGPNSELLQVSNVATGTFTYVYDVFGRVTEITPPAGSVMPASRFKYDSLGRESSRSRGATATWSTEWRNGNAEVVNPLGERVERVFDGRGRIVREVFKAGPPENTASGPPRTFKDLESADYVFNGLDQLRKATERRGNESIVHDIDYDLRDRIWRNTDGSSSITYEYHNSGALQTLQSPSGLIQYGVDELQRLETLVLADGRTLDVDWEVGGERLLSLGDSTLKQSYCHDARGRIASVTHAATQENCTNPITSPLLRFQYNYSSRDNRLSEAIDRQGAESVATTQYGYDNADRLTGVRYPGGNSVLYQLSRDGSRFAEKTATEYTGGLGPDGFAALTAPQQHLVYEYDPQIGGLVTVKKKVVAPETGEPLPDIAVAHYQTNKAGRLVSERRGDFTRLTHFDAVGRIVEVEQTQGNELHQVRYKYDYAGLRRSRTARGVTTKYLWSGNTLIEEHLPEIGAVLHQRAAGLMVATGDERILHDGLGSAVGRLASNGTLTTHQYDAWGNYRDGGGPTSTQPSIGYTGHAWDADVGLTYAQQRWLDSRTGRFLSEDPVGAGAYLRTPQGLNPWLYANGNPLRYTDPDGRCSIASNGTVACDPVDELAKFWAGLFEYANGGSASCAGFQCSNFQYVGPKGGVGGVAGGVARVATFRLLPIEQNASAASLYGMETGAGLVPYLDPAQRMATGTTVSGLETSRGLAAIELLLDVGPPAVDVGMTLRARLAAAPMVRAIRVEEVAGHMRAMGRAPTTEQVEFLKHLAARNQADRRAGVVLNMAEEIGTGDPAFLALRDKLQAGKQRTVAAADVQVDGFSGRVVGVSGQRGSGSTLADATIAQATARTGPGRQDAEVKILDFLRSRISRDSTGTINLAIDNAMGACFNCSSAILEFRESFPGIKLNVTVPGGG</sequence>
<feature type="region of interest" description="Disordered" evidence="1">
    <location>
        <begin position="1"/>
        <end position="32"/>
    </location>
</feature>